<organism evidence="1 2">
    <name type="scientific">Trichophyton rubrum</name>
    <name type="common">Athlete's foot fungus</name>
    <name type="synonym">Epidermophyton rubrum</name>
    <dbReference type="NCBI Taxonomy" id="5551"/>
    <lineage>
        <taxon>Eukaryota</taxon>
        <taxon>Fungi</taxon>
        <taxon>Dikarya</taxon>
        <taxon>Ascomycota</taxon>
        <taxon>Pezizomycotina</taxon>
        <taxon>Eurotiomycetes</taxon>
        <taxon>Eurotiomycetidae</taxon>
        <taxon>Onygenales</taxon>
        <taxon>Arthrodermataceae</taxon>
        <taxon>Trichophyton</taxon>
    </lineage>
</organism>
<comment type="caution">
    <text evidence="1">The sequence shown here is derived from an EMBL/GenBank/DDBJ whole genome shotgun (WGS) entry which is preliminary data.</text>
</comment>
<dbReference type="AlphaFoldDB" id="A0A178ETZ6"/>
<evidence type="ECO:0000313" key="2">
    <source>
        <dbReference type="Proteomes" id="UP000243015"/>
    </source>
</evidence>
<accession>A0A178ETZ6</accession>
<gene>
    <name evidence="1" type="ORF">A7C99_5574</name>
</gene>
<proteinExistence type="predicted"/>
<dbReference type="EMBL" id="LHPM01000018">
    <property type="protein sequence ID" value="OAL63185.1"/>
    <property type="molecule type" value="Genomic_DNA"/>
</dbReference>
<dbReference type="Proteomes" id="UP000243015">
    <property type="component" value="Unassembled WGS sequence"/>
</dbReference>
<sequence length="245" mass="27315">MTGAAARWSILAMTQDDGDFPEALQGFSGANRRRRRLMLAEQAEMKMKMKTETHQISDQPASSSCSCKLNVLCTPQDVDSRCRCAAVSSIDREYAVEMRICQQQPERPCDAAVHGCRNCRRSRVTSSLVQRPAVLEVPATLRGFVARSDSRAPSPRPPDRDLLFASPLFDHFPSFSSHIQMLSGPKTGVQIKTQLDILLCSKQDPELALARLPQPSIRNVQQPETTAHLPSRLAFYHYSQLPQGH</sequence>
<reference evidence="1 2" key="1">
    <citation type="submission" date="2016-05" db="EMBL/GenBank/DDBJ databases">
        <title>Genome sequencing of Trichophyton rubrum CMCC(F)T1i isolated from hair.</title>
        <authorList>
            <person name="Zhan P."/>
            <person name="Tao Y."/>
            <person name="Liu W."/>
        </authorList>
    </citation>
    <scope>NUCLEOTIDE SEQUENCE [LARGE SCALE GENOMIC DNA]</scope>
    <source>
        <strain evidence="2">CMCC(F)T1i</strain>
    </source>
</reference>
<name>A0A178ETZ6_TRIRU</name>
<evidence type="ECO:0000313" key="1">
    <source>
        <dbReference type="EMBL" id="OAL63185.1"/>
    </source>
</evidence>
<protein>
    <submittedName>
        <fullName evidence="1">Uncharacterized protein</fullName>
    </submittedName>
</protein>